<gene>
    <name evidence="6" type="primary">MDM10</name>
    <name evidence="7" type="ORF">G6F51_003372</name>
</gene>
<dbReference type="HAMAP" id="MF_03102">
    <property type="entry name" value="Mdm10"/>
    <property type="match status" value="1"/>
</dbReference>
<dbReference type="EMBL" id="JAANIT010000330">
    <property type="protein sequence ID" value="KAG1548920.1"/>
    <property type="molecule type" value="Genomic_DNA"/>
</dbReference>
<dbReference type="GO" id="GO:0001401">
    <property type="term" value="C:SAM complex"/>
    <property type="evidence" value="ECO:0007669"/>
    <property type="project" value="TreeGrafter"/>
</dbReference>
<comment type="subunit">
    <text evidence="6">Component of the ER-mitochondria encounter structure (ERMES) or MDM complex, composed of MMM1, MDM10, MDM12 and MDM34. Associates with the mitochondrial outer membrane sorting assembly machinery SAM(core) complex.</text>
</comment>
<evidence type="ECO:0000256" key="4">
    <source>
        <dbReference type="ARBA" id="ARBA00023128"/>
    </source>
</evidence>
<comment type="caution">
    <text evidence="7">The sequence shown here is derived from an EMBL/GenBank/DDBJ whole genome shotgun (WGS) entry which is preliminary data.</text>
</comment>
<protein>
    <recommendedName>
        <fullName evidence="6">Mitochondrial distribution and morphology protein 10</fullName>
    </recommendedName>
    <alternativeName>
        <fullName evidence="6">Mitochondrial inheritance component MDM10</fullName>
    </alternativeName>
</protein>
<keyword evidence="1 6" id="KW-1134">Transmembrane beta strand</keyword>
<proteinExistence type="inferred from homology"/>
<comment type="function">
    <text evidence="6">Component of the ERMES/MDM complex, which serves as a molecular tether to connect the endoplasmic reticulum and mitochondria. Components of this complex are involved in the control of mitochondrial shape and protein biogenesis and may function in phospholipid exchange. MDM10 is involved in the late assembly steps of the general translocase of the mitochondrial outer membrane (TOM complex). Functions in the TOM40-specific route of the assembly of outer membrane beta-barrel proteins, including the association of TOM40 with the receptor TOM22 and small TOM proteins. Can associate with the SAM(core) complex as well as the MDM12-MMM1 complex, both involved in late steps of the major beta-barrel assembly pathway, that is responsible for biogenesis of all outer membrane beta-barrel proteins. May act as a switch that shuttles between both complexes and channels precursor proteins into the TOM40-specific pathway. Plays a role in mitochondrial morphology and in the inheritance of mitochondria.</text>
</comment>
<evidence type="ECO:0000313" key="7">
    <source>
        <dbReference type="EMBL" id="KAG1548920.1"/>
    </source>
</evidence>
<dbReference type="InterPro" id="IPR027539">
    <property type="entry name" value="Mdm10"/>
</dbReference>
<keyword evidence="3 6" id="KW-1000">Mitochondrion outer membrane</keyword>
<dbReference type="GO" id="GO:0070096">
    <property type="term" value="P:mitochondrial outer membrane translocase complex assembly"/>
    <property type="evidence" value="ECO:0007669"/>
    <property type="project" value="UniProtKB-UniRule"/>
</dbReference>
<evidence type="ECO:0000256" key="6">
    <source>
        <dbReference type="HAMAP-Rule" id="MF_03102"/>
    </source>
</evidence>
<dbReference type="OrthoDB" id="2103793at2759"/>
<dbReference type="Proteomes" id="UP000717996">
    <property type="component" value="Unassembled WGS sequence"/>
</dbReference>
<dbReference type="Pfam" id="PF12519">
    <property type="entry name" value="MDM10"/>
    <property type="match status" value="2"/>
</dbReference>
<organism evidence="7 8">
    <name type="scientific">Rhizopus oryzae</name>
    <name type="common">Mucormycosis agent</name>
    <name type="synonym">Rhizopus arrhizus var. delemar</name>
    <dbReference type="NCBI Taxonomy" id="64495"/>
    <lineage>
        <taxon>Eukaryota</taxon>
        <taxon>Fungi</taxon>
        <taxon>Fungi incertae sedis</taxon>
        <taxon>Mucoromycota</taxon>
        <taxon>Mucoromycotina</taxon>
        <taxon>Mucoromycetes</taxon>
        <taxon>Mucorales</taxon>
        <taxon>Mucorineae</taxon>
        <taxon>Rhizopodaceae</taxon>
        <taxon>Rhizopus</taxon>
    </lineage>
</organism>
<keyword evidence="4 6" id="KW-0496">Mitochondrion</keyword>
<evidence type="ECO:0000256" key="1">
    <source>
        <dbReference type="ARBA" id="ARBA00022452"/>
    </source>
</evidence>
<dbReference type="GO" id="GO:0051654">
    <property type="term" value="P:establishment of mitochondrion localization"/>
    <property type="evidence" value="ECO:0007669"/>
    <property type="project" value="TreeGrafter"/>
</dbReference>
<dbReference type="GO" id="GO:0015914">
    <property type="term" value="P:phospholipid transport"/>
    <property type="evidence" value="ECO:0007669"/>
    <property type="project" value="TreeGrafter"/>
</dbReference>
<reference evidence="7" key="1">
    <citation type="journal article" date="2020" name="Microb. Genom.">
        <title>Genetic diversity of clinical and environmental Mucorales isolates obtained from an investigation of mucormycosis cases among solid organ transplant recipients.</title>
        <authorList>
            <person name="Nguyen M.H."/>
            <person name="Kaul D."/>
            <person name="Muto C."/>
            <person name="Cheng S.J."/>
            <person name="Richter R.A."/>
            <person name="Bruno V.M."/>
            <person name="Liu G."/>
            <person name="Beyhan S."/>
            <person name="Sundermann A.J."/>
            <person name="Mounaud S."/>
            <person name="Pasculle A.W."/>
            <person name="Nierman W.C."/>
            <person name="Driscoll E."/>
            <person name="Cumbie R."/>
            <person name="Clancy C.J."/>
            <person name="Dupont C.L."/>
        </authorList>
    </citation>
    <scope>NUCLEOTIDE SEQUENCE</scope>
    <source>
        <strain evidence="7">GL16</strain>
    </source>
</reference>
<keyword evidence="2 6" id="KW-0812">Transmembrane</keyword>
<evidence type="ECO:0000256" key="2">
    <source>
        <dbReference type="ARBA" id="ARBA00022692"/>
    </source>
</evidence>
<evidence type="ECO:0000256" key="3">
    <source>
        <dbReference type="ARBA" id="ARBA00022787"/>
    </source>
</evidence>
<dbReference type="GO" id="GO:0045040">
    <property type="term" value="P:protein insertion into mitochondrial outer membrane"/>
    <property type="evidence" value="ECO:0007669"/>
    <property type="project" value="UniProtKB-UniRule"/>
</dbReference>
<accession>A0A9P6YHY1</accession>
<comment type="similarity">
    <text evidence="6">Belongs to the MDM10 family.</text>
</comment>
<keyword evidence="5 6" id="KW-0472">Membrane</keyword>
<comment type="subcellular location">
    <subcellularLocation>
        <location evidence="6">Mitochondrion outer membrane</location>
        <topology evidence="6">Multi-pass membrane protein</topology>
    </subcellularLocation>
    <text evidence="6">The ERMES/MDM complex localizes to a few discrete foci (around 10 per single cell), that represent mitochondria-endoplasmic reticulum junctions. These foci are often found next to mtDNA nucleoids.</text>
</comment>
<comment type="domain">
    <text evidence="6">Lacks alpha-helical transmembrane segments, suggesting that it resides in the membrane via beta-sheet conformations similar to those predicted for other outer membrane proteins and porin.</text>
</comment>
<evidence type="ECO:0000256" key="5">
    <source>
        <dbReference type="ARBA" id="ARBA00023136"/>
    </source>
</evidence>
<dbReference type="PANTHER" id="PTHR28035:SF1">
    <property type="entry name" value="MITOCHONDRIAL DISTRIBUTION AND MORPHOLOGY PROTEIN 10"/>
    <property type="match status" value="1"/>
</dbReference>
<dbReference type="PANTHER" id="PTHR28035">
    <property type="entry name" value="MITOCHONDRIAL DISTRIBUTION AND MORPHOLOGY PROTEIN 10"/>
    <property type="match status" value="1"/>
</dbReference>
<sequence length="360" mass="40763">MYDFMEYCLKRFYRSSGWNEENQYSNLCSWSRALLDFYTPRGLSLVISKLPTPHFKPSYTLTALPTLNGSLGYLYTSRELDIGTSATVDFQDLVDRFRIVVREPSKKEDKTPSSNPDYLLYGRMFFPGARMEAMYVRRLSRHVQYLVTAVNSPKTYAAPQIAMQLQYDIGKWCSECSFTSDDGLLGLRALYNFGTPSSIGQWSVGTEVYYGILDKSGGMSTGLRYRTQPTSNAPPISFTYTLNPIVGHMSTSYVAKVSEELALCSRYDFSIYSYESDLAFGFEYRTKKPSIEVENGVVTLTADRTEKLEGLIKARWGFAKGLALMWEGRFKKTLFSIGLTADLKSTSPIKTIGVEIQYFA</sequence>
<dbReference type="GO" id="GO:1990456">
    <property type="term" value="P:mitochondrion-endoplasmic reticulum membrane tethering"/>
    <property type="evidence" value="ECO:0007669"/>
    <property type="project" value="UniProtKB-UniRule"/>
</dbReference>
<dbReference type="AlphaFoldDB" id="A0A9P6YHY1"/>
<evidence type="ECO:0000313" key="8">
    <source>
        <dbReference type="Proteomes" id="UP000717996"/>
    </source>
</evidence>
<dbReference type="GO" id="GO:0032865">
    <property type="term" value="C:ERMES complex"/>
    <property type="evidence" value="ECO:0007669"/>
    <property type="project" value="UniProtKB-UniRule"/>
</dbReference>
<name>A0A9P6YHY1_RHIOR</name>